<dbReference type="EMBL" id="FP929003">
    <property type="protein sequence ID" value="CBK41791.1"/>
    <property type="molecule type" value="Genomic_DNA"/>
</dbReference>
<evidence type="ECO:0000313" key="3">
    <source>
        <dbReference type="Proteomes" id="UP000001660"/>
    </source>
</evidence>
<keyword evidence="1" id="KW-0472">Membrane</keyword>
<dbReference type="Proteomes" id="UP000001660">
    <property type="component" value="Chromosome"/>
</dbReference>
<evidence type="ECO:0000313" key="2">
    <source>
        <dbReference type="EMBL" id="CBK41791.1"/>
    </source>
</evidence>
<dbReference type="KEGG" id="nde:NIDE2071"/>
<dbReference type="STRING" id="330214.NIDE2071"/>
<feature type="transmembrane region" description="Helical" evidence="1">
    <location>
        <begin position="38"/>
        <end position="58"/>
    </location>
</feature>
<dbReference type="HOGENOM" id="CLU_1674711_0_0_0"/>
<keyword evidence="1" id="KW-0812">Transmembrane</keyword>
<reference evidence="2 3" key="1">
    <citation type="journal article" date="2010" name="Proc. Natl. Acad. Sci. U.S.A.">
        <title>A Nitrospira metagenome illuminates the physiology and evolution of globally important nitrite-oxidizing bacteria.</title>
        <authorList>
            <person name="Lucker S."/>
            <person name="Wagner M."/>
            <person name="Maixner F."/>
            <person name="Pelletier E."/>
            <person name="Koch H."/>
            <person name="Vacherie B."/>
            <person name="Rattei T."/>
            <person name="Sinninghe Damste J."/>
            <person name="Spieck E."/>
            <person name="Le Paslier D."/>
            <person name="Daims H."/>
        </authorList>
    </citation>
    <scope>NUCLEOTIDE SEQUENCE [LARGE SCALE GENOMIC DNA]</scope>
</reference>
<protein>
    <submittedName>
        <fullName evidence="2">Uncharacterized protein</fullName>
    </submittedName>
</protein>
<keyword evidence="1" id="KW-1133">Transmembrane helix</keyword>
<organism evidence="2 3">
    <name type="scientific">Nitrospira defluvii</name>
    <dbReference type="NCBI Taxonomy" id="330214"/>
    <lineage>
        <taxon>Bacteria</taxon>
        <taxon>Pseudomonadati</taxon>
        <taxon>Nitrospirota</taxon>
        <taxon>Nitrospiria</taxon>
        <taxon>Nitrospirales</taxon>
        <taxon>Nitrospiraceae</taxon>
        <taxon>Nitrospira</taxon>
    </lineage>
</organism>
<dbReference type="AlphaFoldDB" id="D8PEY2"/>
<gene>
    <name evidence="2" type="ORF">NIDE2071</name>
</gene>
<proteinExistence type="predicted"/>
<name>D8PEY2_9BACT</name>
<dbReference type="OrthoDB" id="9829959at2"/>
<keyword evidence="3" id="KW-1185">Reference proteome</keyword>
<accession>D8PEY2</accession>
<evidence type="ECO:0000256" key="1">
    <source>
        <dbReference type="SAM" id="Phobius"/>
    </source>
</evidence>
<sequence>MNLRLVLTVGALCFIALLLLIGIRTAIRWLKIHYPQRANAVLSGVSLFLAGVGMLIAVEMKDRPAFRPNDLLTLQEPVVARTIVSDRESRSMTCVVDRHEHLGVLELENERGTMRARVESNNTSEPLYCPIGVEVRIEAAWLHHPTITHRQAGADGP</sequence>